<gene>
    <name evidence="12" type="ORF">QBC35DRAFT_446716</name>
</gene>
<dbReference type="AlphaFoldDB" id="A0AAN6X681"/>
<dbReference type="InterPro" id="IPR046530">
    <property type="entry name" value="BIM1-like_dom"/>
</dbReference>
<dbReference type="Proteomes" id="UP001302126">
    <property type="component" value="Unassembled WGS sequence"/>
</dbReference>
<evidence type="ECO:0000259" key="11">
    <source>
        <dbReference type="Pfam" id="PF20238"/>
    </source>
</evidence>
<reference evidence="12" key="2">
    <citation type="submission" date="2023-05" db="EMBL/GenBank/DDBJ databases">
        <authorList>
            <consortium name="Lawrence Berkeley National Laboratory"/>
            <person name="Steindorff A."/>
            <person name="Hensen N."/>
            <person name="Bonometti L."/>
            <person name="Westerberg I."/>
            <person name="Brannstrom I.O."/>
            <person name="Guillou S."/>
            <person name="Cros-Aarteil S."/>
            <person name="Calhoun S."/>
            <person name="Haridas S."/>
            <person name="Kuo A."/>
            <person name="Mondo S."/>
            <person name="Pangilinan J."/>
            <person name="Riley R."/>
            <person name="Labutti K."/>
            <person name="Andreopoulos B."/>
            <person name="Lipzen A."/>
            <person name="Chen C."/>
            <person name="Yanf M."/>
            <person name="Daum C."/>
            <person name="Ng V."/>
            <person name="Clum A."/>
            <person name="Ohm R."/>
            <person name="Martin F."/>
            <person name="Silar P."/>
            <person name="Natvig D."/>
            <person name="Lalanne C."/>
            <person name="Gautier V."/>
            <person name="Ament-Velasquez S.L."/>
            <person name="Kruys A."/>
            <person name="Hutchinson M.I."/>
            <person name="Powell A.J."/>
            <person name="Barry K."/>
            <person name="Miller A.N."/>
            <person name="Grigoriev I.V."/>
            <person name="Debuchy R."/>
            <person name="Gladieux P."/>
            <person name="Thoren M.H."/>
            <person name="Johannesson H."/>
        </authorList>
    </citation>
    <scope>NUCLEOTIDE SEQUENCE</scope>
    <source>
        <strain evidence="12">PSN309</strain>
    </source>
</reference>
<dbReference type="PANTHER" id="PTHR34992:SF5">
    <property type="entry name" value="ANCHORED PROTEIN, PUTATIVE (AFU_ORTHOLOGUE AFUA_6G02800)-RELATED"/>
    <property type="match status" value="1"/>
</dbReference>
<dbReference type="GO" id="GO:0005886">
    <property type="term" value="C:plasma membrane"/>
    <property type="evidence" value="ECO:0007669"/>
    <property type="project" value="UniProtKB-SubCell"/>
</dbReference>
<dbReference type="InterPro" id="IPR046936">
    <property type="entry name" value="BIM1-like"/>
</dbReference>
<keyword evidence="2" id="KW-1003">Cell membrane</keyword>
<feature type="region of interest" description="Disordered" evidence="8">
    <location>
        <begin position="270"/>
        <end position="291"/>
    </location>
</feature>
<keyword evidence="13" id="KW-1185">Reference proteome</keyword>
<evidence type="ECO:0000256" key="7">
    <source>
        <dbReference type="ARBA" id="ARBA00023288"/>
    </source>
</evidence>
<organism evidence="12 13">
    <name type="scientific">Podospora australis</name>
    <dbReference type="NCBI Taxonomy" id="1536484"/>
    <lineage>
        <taxon>Eukaryota</taxon>
        <taxon>Fungi</taxon>
        <taxon>Dikarya</taxon>
        <taxon>Ascomycota</taxon>
        <taxon>Pezizomycotina</taxon>
        <taxon>Sordariomycetes</taxon>
        <taxon>Sordariomycetidae</taxon>
        <taxon>Sordariales</taxon>
        <taxon>Podosporaceae</taxon>
        <taxon>Podospora</taxon>
    </lineage>
</organism>
<comment type="caution">
    <text evidence="12">The sequence shown here is derived from an EMBL/GenBank/DDBJ whole genome shotgun (WGS) entry which is preliminary data.</text>
</comment>
<keyword evidence="9" id="KW-0812">Transmembrane</keyword>
<feature type="domain" description="Copper acquisition factor BIM1-like" evidence="11">
    <location>
        <begin position="35"/>
        <end position="191"/>
    </location>
</feature>
<evidence type="ECO:0000256" key="5">
    <source>
        <dbReference type="ARBA" id="ARBA00023136"/>
    </source>
</evidence>
<dbReference type="GO" id="GO:0098552">
    <property type="term" value="C:side of membrane"/>
    <property type="evidence" value="ECO:0007669"/>
    <property type="project" value="UniProtKB-KW"/>
</dbReference>
<evidence type="ECO:0000256" key="9">
    <source>
        <dbReference type="SAM" id="Phobius"/>
    </source>
</evidence>
<evidence type="ECO:0000256" key="8">
    <source>
        <dbReference type="SAM" id="MobiDB-lite"/>
    </source>
</evidence>
<keyword evidence="6" id="KW-0325">Glycoprotein</keyword>
<accession>A0AAN6X681</accession>
<feature type="signal peptide" evidence="10">
    <location>
        <begin position="1"/>
        <end position="23"/>
    </location>
</feature>
<evidence type="ECO:0000256" key="3">
    <source>
        <dbReference type="ARBA" id="ARBA00022622"/>
    </source>
</evidence>
<dbReference type="EMBL" id="MU864352">
    <property type="protein sequence ID" value="KAK4192887.1"/>
    <property type="molecule type" value="Genomic_DNA"/>
</dbReference>
<evidence type="ECO:0000256" key="2">
    <source>
        <dbReference type="ARBA" id="ARBA00022475"/>
    </source>
</evidence>
<name>A0AAN6X681_9PEZI</name>
<dbReference type="PANTHER" id="PTHR34992">
    <property type="entry name" value="HYPHAL ANASTAMOSIS-7 PROTEIN"/>
    <property type="match status" value="1"/>
</dbReference>
<evidence type="ECO:0000313" key="13">
    <source>
        <dbReference type="Proteomes" id="UP001302126"/>
    </source>
</evidence>
<feature type="compositionally biased region" description="Basic and acidic residues" evidence="8">
    <location>
        <begin position="270"/>
        <end position="285"/>
    </location>
</feature>
<keyword evidence="4 10" id="KW-0732">Signal</keyword>
<feature type="chain" id="PRO_5042827386" description="Copper acquisition factor BIM1-like domain-containing protein" evidence="10">
    <location>
        <begin position="24"/>
        <end position="291"/>
    </location>
</feature>
<keyword evidence="9" id="KW-1133">Transmembrane helix</keyword>
<feature type="region of interest" description="Disordered" evidence="8">
    <location>
        <begin position="196"/>
        <end position="233"/>
    </location>
</feature>
<evidence type="ECO:0000256" key="6">
    <source>
        <dbReference type="ARBA" id="ARBA00023180"/>
    </source>
</evidence>
<protein>
    <recommendedName>
        <fullName evidence="11">Copper acquisition factor BIM1-like domain-containing protein</fullName>
    </recommendedName>
</protein>
<dbReference type="CDD" id="cd21176">
    <property type="entry name" value="LPMO_auxiliary-like"/>
    <property type="match status" value="1"/>
</dbReference>
<evidence type="ECO:0000256" key="10">
    <source>
        <dbReference type="SAM" id="SignalP"/>
    </source>
</evidence>
<proteinExistence type="predicted"/>
<evidence type="ECO:0000313" key="12">
    <source>
        <dbReference type="EMBL" id="KAK4192887.1"/>
    </source>
</evidence>
<evidence type="ECO:0000256" key="4">
    <source>
        <dbReference type="ARBA" id="ARBA00022729"/>
    </source>
</evidence>
<sequence length="291" mass="30965">MASTKKFLTTAAAATLLVGGVLAHPTGNDGDLDYMGPIAFMWPPDRHWEDESHGMLAPCGTHDGVLNRTAFPLSNGALALEQKQQVYDVQISVSFSEDPKSNEDFTPLSLPAIPSLYMSHVCLSLPEGVAAAAAGRNATLQLKYLASYHGDEHSHSHKRHAATNETFYACADITFVETQEFTASIPCFNATAEDHGSWKGEHGHGEEGHDHNSDSEGEEDDDGSSNGNGGSGSGLSKEAIAGVVIASVVGAAAIATLVWFFWRRDRREKRAAARGGGDDVERETVEGGLKA</sequence>
<feature type="compositionally biased region" description="Basic and acidic residues" evidence="8">
    <location>
        <begin position="196"/>
        <end position="214"/>
    </location>
</feature>
<evidence type="ECO:0000256" key="1">
    <source>
        <dbReference type="ARBA" id="ARBA00004609"/>
    </source>
</evidence>
<feature type="transmembrane region" description="Helical" evidence="9">
    <location>
        <begin position="239"/>
        <end position="262"/>
    </location>
</feature>
<dbReference type="Pfam" id="PF20238">
    <property type="entry name" value="BIM1-like_dom"/>
    <property type="match status" value="1"/>
</dbReference>
<keyword evidence="3" id="KW-0336">GPI-anchor</keyword>
<keyword evidence="7" id="KW-0449">Lipoprotein</keyword>
<comment type="subcellular location">
    <subcellularLocation>
        <location evidence="1">Cell membrane</location>
        <topology evidence="1">Lipid-anchor</topology>
        <topology evidence="1">GPI-anchor</topology>
    </subcellularLocation>
</comment>
<reference evidence="12" key="1">
    <citation type="journal article" date="2023" name="Mol. Phylogenet. Evol.">
        <title>Genome-scale phylogeny and comparative genomics of the fungal order Sordariales.</title>
        <authorList>
            <person name="Hensen N."/>
            <person name="Bonometti L."/>
            <person name="Westerberg I."/>
            <person name="Brannstrom I.O."/>
            <person name="Guillou S."/>
            <person name="Cros-Aarteil S."/>
            <person name="Calhoun S."/>
            <person name="Haridas S."/>
            <person name="Kuo A."/>
            <person name="Mondo S."/>
            <person name="Pangilinan J."/>
            <person name="Riley R."/>
            <person name="LaButti K."/>
            <person name="Andreopoulos B."/>
            <person name="Lipzen A."/>
            <person name="Chen C."/>
            <person name="Yan M."/>
            <person name="Daum C."/>
            <person name="Ng V."/>
            <person name="Clum A."/>
            <person name="Steindorff A."/>
            <person name="Ohm R.A."/>
            <person name="Martin F."/>
            <person name="Silar P."/>
            <person name="Natvig D.O."/>
            <person name="Lalanne C."/>
            <person name="Gautier V."/>
            <person name="Ament-Velasquez S.L."/>
            <person name="Kruys A."/>
            <person name="Hutchinson M.I."/>
            <person name="Powell A.J."/>
            <person name="Barry K."/>
            <person name="Miller A.N."/>
            <person name="Grigoriev I.V."/>
            <person name="Debuchy R."/>
            <person name="Gladieux P."/>
            <person name="Hiltunen Thoren M."/>
            <person name="Johannesson H."/>
        </authorList>
    </citation>
    <scope>NUCLEOTIDE SEQUENCE</scope>
    <source>
        <strain evidence="12">PSN309</strain>
    </source>
</reference>
<keyword evidence="5 9" id="KW-0472">Membrane</keyword>